<reference evidence="3" key="1">
    <citation type="submission" date="2015-08" db="EMBL/GenBank/DDBJ databases">
        <title>Fjat-14210 dsm16467.</title>
        <authorList>
            <person name="Liu B."/>
            <person name="Wang J."/>
            <person name="Zhu Y."/>
            <person name="Liu G."/>
            <person name="Chen Q."/>
            <person name="Chen Z."/>
            <person name="Lan J."/>
            <person name="Che J."/>
            <person name="Ge C."/>
            <person name="Shi H."/>
            <person name="Pan Z."/>
            <person name="Liu X."/>
        </authorList>
    </citation>
    <scope>NUCLEOTIDE SEQUENCE [LARGE SCALE GENOMIC DNA]</scope>
    <source>
        <strain evidence="3">DSM 16467</strain>
    </source>
</reference>
<dbReference type="SUPFAM" id="SSF158397">
    <property type="entry name" value="TM1646-like"/>
    <property type="match status" value="1"/>
</dbReference>
<keyword evidence="3" id="KW-1185">Reference proteome</keyword>
<evidence type="ECO:0000256" key="1">
    <source>
        <dbReference type="SAM" id="Coils"/>
    </source>
</evidence>
<dbReference type="PATRIC" id="fig|284581.3.peg.3303"/>
<dbReference type="Gene3D" id="1.20.120.490">
    <property type="entry name" value="Hypothetical protein TM1646-like domain"/>
    <property type="match status" value="1"/>
</dbReference>
<organism evidence="2 3">
    <name type="scientific">Priestia koreensis</name>
    <dbReference type="NCBI Taxonomy" id="284581"/>
    <lineage>
        <taxon>Bacteria</taxon>
        <taxon>Bacillati</taxon>
        <taxon>Bacillota</taxon>
        <taxon>Bacilli</taxon>
        <taxon>Bacillales</taxon>
        <taxon>Bacillaceae</taxon>
        <taxon>Priestia</taxon>
    </lineage>
</organism>
<dbReference type="AlphaFoldDB" id="A0A0M0KEX1"/>
<dbReference type="Proteomes" id="UP000037558">
    <property type="component" value="Unassembled WGS sequence"/>
</dbReference>
<dbReference type="InterPro" id="IPR024042">
    <property type="entry name" value="TM1646-like_dom_sf"/>
</dbReference>
<gene>
    <name evidence="2" type="ORF">AMD01_22250</name>
</gene>
<feature type="coiled-coil region" evidence="1">
    <location>
        <begin position="33"/>
        <end position="60"/>
    </location>
</feature>
<name>A0A0M0KEX1_9BACI</name>
<protein>
    <recommendedName>
        <fullName evidence="4">DUF327 domain-containing protein</fullName>
    </recommendedName>
</protein>
<comment type="caution">
    <text evidence="2">The sequence shown here is derived from an EMBL/GenBank/DDBJ whole genome shotgun (WGS) entry which is preliminary data.</text>
</comment>
<keyword evidence="1" id="KW-0175">Coiled coil</keyword>
<sequence length="145" mass="16648">MEVQRVNRPSLQASKLQGKELTDSVGFTEVLGKKKQEVTYERLQRMMEDLNAQGEVLAKNHTVDALRKYKKLVKEFMDEAVNNGLELNQQRDFNHQGAFSTYKTVRAVDQKLTELTNEVLNKEKDHLAILQKIGEVQGLLVNIYT</sequence>
<evidence type="ECO:0000313" key="3">
    <source>
        <dbReference type="Proteomes" id="UP000037558"/>
    </source>
</evidence>
<evidence type="ECO:0000313" key="2">
    <source>
        <dbReference type="EMBL" id="KOO37395.1"/>
    </source>
</evidence>
<dbReference type="Pfam" id="PF03885">
    <property type="entry name" value="DUF327"/>
    <property type="match status" value="1"/>
</dbReference>
<accession>A0A0M0KEX1</accession>
<dbReference type="EMBL" id="LILC01000037">
    <property type="protein sequence ID" value="KOO37395.1"/>
    <property type="molecule type" value="Genomic_DNA"/>
</dbReference>
<dbReference type="STRING" id="284581.AMD01_22250"/>
<evidence type="ECO:0008006" key="4">
    <source>
        <dbReference type="Google" id="ProtNLM"/>
    </source>
</evidence>
<proteinExistence type="predicted"/>
<dbReference type="OrthoDB" id="1680946at2"/>
<dbReference type="InterPro" id="IPR005585">
    <property type="entry name" value="DUF327"/>
</dbReference>